<gene>
    <name evidence="1" type="ORF">LMG28614_01420</name>
</gene>
<protein>
    <submittedName>
        <fullName evidence="1">Uncharacterized protein</fullName>
    </submittedName>
</protein>
<sequence>MHHFKLINYRYGGLYAAEILRLTGACCHFRRWRIRFGRRADIEKAPLDRGG</sequence>
<evidence type="ECO:0000313" key="1">
    <source>
        <dbReference type="EMBL" id="CAB3782336.1"/>
    </source>
</evidence>
<accession>A0A6S7AZ79</accession>
<keyword evidence="2" id="KW-1185">Reference proteome</keyword>
<organism evidence="1 2">
    <name type="scientific">Paraburkholderia ultramafica</name>
    <dbReference type="NCBI Taxonomy" id="1544867"/>
    <lineage>
        <taxon>Bacteria</taxon>
        <taxon>Pseudomonadati</taxon>
        <taxon>Pseudomonadota</taxon>
        <taxon>Betaproteobacteria</taxon>
        <taxon>Burkholderiales</taxon>
        <taxon>Burkholderiaceae</taxon>
        <taxon>Paraburkholderia</taxon>
    </lineage>
</organism>
<dbReference type="Proteomes" id="UP000494365">
    <property type="component" value="Unassembled WGS sequence"/>
</dbReference>
<evidence type="ECO:0000313" key="2">
    <source>
        <dbReference type="Proteomes" id="UP000494365"/>
    </source>
</evidence>
<reference evidence="1 2" key="1">
    <citation type="submission" date="2020-04" db="EMBL/GenBank/DDBJ databases">
        <authorList>
            <person name="De Canck E."/>
        </authorList>
    </citation>
    <scope>NUCLEOTIDE SEQUENCE [LARGE SCALE GENOMIC DNA]</scope>
    <source>
        <strain evidence="1 2">LMG 28614</strain>
    </source>
</reference>
<dbReference type="AlphaFoldDB" id="A0A6S7AZ79"/>
<name>A0A6S7AZ79_9BURK</name>
<dbReference type="EMBL" id="CADIKK010000005">
    <property type="protein sequence ID" value="CAB3782336.1"/>
    <property type="molecule type" value="Genomic_DNA"/>
</dbReference>
<proteinExistence type="predicted"/>